<dbReference type="AlphaFoldDB" id="A0ABD4YR28"/>
<protein>
    <submittedName>
        <fullName evidence="3">CHAT domain-containing protein</fullName>
    </submittedName>
</protein>
<comment type="caution">
    <text evidence="3">The sequence shown here is derived from an EMBL/GenBank/DDBJ whole genome shotgun (WGS) entry which is preliminary data.</text>
</comment>
<dbReference type="EMBL" id="JAOBZK010000005">
    <property type="protein sequence ID" value="MDH1177490.1"/>
    <property type="molecule type" value="Genomic_DNA"/>
</dbReference>
<dbReference type="Proteomes" id="UP000507140">
    <property type="component" value="Unassembled WGS sequence"/>
</dbReference>
<sequence length="554" mass="61420">MEHDPAGPNFILLASMNDEHEDDWANNLAQLHRHLQQYPAIAPFVGAELRRRTSLESAKTQIESWDLSTPRIEPRLVIIDARLGSTASKRGKPGAAAVELLEWIARRSSVPLLVLAVDPPELVQRYVLERPEVFMWTNDAKTAVNSGAEVATVLTCLTPLAPKRRRRLIIRVGEHSITYRIQMGRHEYSSQDMPYKERDRISALVGRIETFSPYLGETKAPQWLKDLSGVGEDVFSAMVTHSLGAPVAKLIQRARDEEVSPGAGAFAGLDLRFEFNLASQEVSRLFNLPFEMGREFGADSGRYLCLELPMARRLHLEGTAPAPRWEPDARAPGQPVRMLFMDASSVFGTVTFRREDGGPPLPAMEFGPLQSVAKEREHLAELAARAPGHLIIDHVRAADETGLVGADLQRRIEERLRTGNYDIFHFAGHSVSEGESTMLVLPGEDGEAWQLSIRLIGQWMEAGKCKLLVLSSCSGASVRTALEVMRAGAAGVLAFRWQVEEESCARYIQRFYDVYLDAAQPKDLAEAYRYACKAAQGDAGDLPTWASAVAIVRD</sequence>
<reference evidence="2 4" key="1">
    <citation type="submission" date="2020-04" db="EMBL/GenBank/DDBJ databases">
        <authorList>
            <person name="De Canck E."/>
        </authorList>
    </citation>
    <scope>NUCLEOTIDE SEQUENCE [LARGE SCALE GENOMIC DNA]</scope>
    <source>
        <strain evidence="2 4">LMG 3415</strain>
    </source>
</reference>
<feature type="domain" description="CHAT" evidence="1">
    <location>
        <begin position="337"/>
        <end position="550"/>
    </location>
</feature>
<gene>
    <name evidence="2" type="ORF">LMG3415_04049</name>
    <name evidence="3" type="ORF">N5C72_05365</name>
</gene>
<dbReference type="EMBL" id="CADIKR010000005">
    <property type="protein sequence ID" value="CAB3892742.1"/>
    <property type="molecule type" value="Genomic_DNA"/>
</dbReference>
<name>A0ABD4YR28_9BURK</name>
<dbReference type="Proteomes" id="UP001158644">
    <property type="component" value="Unassembled WGS sequence"/>
</dbReference>
<accession>A0ABD4YR28</accession>
<dbReference type="RefSeq" id="WP_180099635.1">
    <property type="nucleotide sequence ID" value="NZ_CADIKR010000005.1"/>
</dbReference>
<evidence type="ECO:0000313" key="3">
    <source>
        <dbReference type="EMBL" id="MDH1177490.1"/>
    </source>
</evidence>
<keyword evidence="4" id="KW-1185">Reference proteome</keyword>
<proteinExistence type="predicted"/>
<organism evidence="3 5">
    <name type="scientific">Achromobacter mucicolens</name>
    <dbReference type="NCBI Taxonomy" id="1389922"/>
    <lineage>
        <taxon>Bacteria</taxon>
        <taxon>Pseudomonadati</taxon>
        <taxon>Pseudomonadota</taxon>
        <taxon>Betaproteobacteria</taxon>
        <taxon>Burkholderiales</taxon>
        <taxon>Alcaligenaceae</taxon>
        <taxon>Achromobacter</taxon>
    </lineage>
</organism>
<evidence type="ECO:0000313" key="4">
    <source>
        <dbReference type="Proteomes" id="UP000507140"/>
    </source>
</evidence>
<evidence type="ECO:0000313" key="5">
    <source>
        <dbReference type="Proteomes" id="UP001158644"/>
    </source>
</evidence>
<evidence type="ECO:0000259" key="1">
    <source>
        <dbReference type="Pfam" id="PF12770"/>
    </source>
</evidence>
<dbReference type="GeneID" id="92782820"/>
<evidence type="ECO:0000313" key="2">
    <source>
        <dbReference type="EMBL" id="CAB3892742.1"/>
    </source>
</evidence>
<dbReference type="InterPro" id="IPR024983">
    <property type="entry name" value="CHAT_dom"/>
</dbReference>
<dbReference type="Pfam" id="PF12770">
    <property type="entry name" value="CHAT"/>
    <property type="match status" value="1"/>
</dbReference>
<reference evidence="3 5" key="2">
    <citation type="submission" date="2022-09" db="EMBL/GenBank/DDBJ databases">
        <title>Intensive care unit water sources are persistently colonized with multi-drug resistant bacteria and are the site of extensive horizontal gene transfer of antibiotic resistance genes.</title>
        <authorList>
            <person name="Diorio-Toth L."/>
        </authorList>
    </citation>
    <scope>NUCLEOTIDE SEQUENCE [LARGE SCALE GENOMIC DNA]</scope>
    <source>
        <strain evidence="3 5">GD03967</strain>
    </source>
</reference>